<accession>A0A6V8NZY0</accession>
<dbReference type="EMBL" id="BLRX01000223">
    <property type="protein sequence ID" value="GFP25829.1"/>
    <property type="molecule type" value="Genomic_DNA"/>
</dbReference>
<organism evidence="1 2">
    <name type="scientific">Candidatus Hakubella thermalkaliphila</name>
    <dbReference type="NCBI Taxonomy" id="2754717"/>
    <lineage>
        <taxon>Bacteria</taxon>
        <taxon>Bacillati</taxon>
        <taxon>Actinomycetota</taxon>
        <taxon>Actinomycetota incertae sedis</taxon>
        <taxon>Candidatus Hakubellales</taxon>
        <taxon>Candidatus Hakubellaceae</taxon>
        <taxon>Candidatus Hakubella</taxon>
    </lineage>
</organism>
<feature type="non-terminal residue" evidence="1">
    <location>
        <position position="1"/>
    </location>
</feature>
<dbReference type="Proteomes" id="UP000543224">
    <property type="component" value="Unassembled WGS sequence"/>
</dbReference>
<sequence length="35" mass="3987">YLYLEHFATDLAPKKNEVVADAKRHTGREKSQASL</sequence>
<dbReference type="AlphaFoldDB" id="A0A6V8NZY0"/>
<proteinExistence type="predicted"/>
<reference evidence="1 2" key="1">
    <citation type="journal article" date="2020" name="Front. Microbiol.">
        <title>Single-cell genomics of novel Actinobacteria with the Wood-Ljungdahl pathway discovered in a serpentinizing system.</title>
        <authorList>
            <person name="Merino N."/>
            <person name="Kawai M."/>
            <person name="Boyd E.S."/>
            <person name="Colman D.R."/>
            <person name="McGlynn S.E."/>
            <person name="Nealson K.H."/>
            <person name="Kurokawa K."/>
            <person name="Hongoh Y."/>
        </authorList>
    </citation>
    <scope>NUCLEOTIDE SEQUENCE [LARGE SCALE GENOMIC DNA]</scope>
    <source>
        <strain evidence="1 2">S25</strain>
    </source>
</reference>
<evidence type="ECO:0000313" key="1">
    <source>
        <dbReference type="EMBL" id="GFP25829.1"/>
    </source>
</evidence>
<name>A0A6V8NZY0_9ACTN</name>
<evidence type="ECO:0000313" key="2">
    <source>
        <dbReference type="Proteomes" id="UP000543224"/>
    </source>
</evidence>
<protein>
    <submittedName>
        <fullName evidence="1">Uncharacterized protein</fullName>
    </submittedName>
</protein>
<gene>
    <name evidence="1" type="ORF">HKBW3S25_01310</name>
</gene>
<comment type="caution">
    <text evidence="1">The sequence shown here is derived from an EMBL/GenBank/DDBJ whole genome shotgun (WGS) entry which is preliminary data.</text>
</comment>